<protein>
    <submittedName>
        <fullName evidence="1">Uncharacterized protein</fullName>
    </submittedName>
</protein>
<keyword evidence="2" id="KW-1185">Reference proteome</keyword>
<proteinExistence type="predicted"/>
<reference evidence="1 2" key="1">
    <citation type="submission" date="2016-01" db="EMBL/GenBank/DDBJ databases">
        <title>High potential of lignocellulose degradation of a new Verrucomicrobia species.</title>
        <authorList>
            <person name="Wang Y."/>
            <person name="Shi Y."/>
            <person name="Qiu Z."/>
            <person name="Liu S."/>
            <person name="Yang H."/>
        </authorList>
    </citation>
    <scope>NUCLEOTIDE SEQUENCE [LARGE SCALE GENOMIC DNA]</scope>
    <source>
        <strain evidence="1 2">TSB47</strain>
    </source>
</reference>
<sequence>MSLLLFMNRKIYIWFFLTASPMLWLAGQPREVPATLPAPMRPVKSTETPVDLRPVDYFGKVKAPLLEAYDPMRSAFFQEGRDASAERLPEGRVLRDLSRRQILRYGSLPTVAITEGRAVSVLLMRNGYIVKPAAAGLVPPPESMVQVITMPDSPYLYFQANAQAVFPENFRYTHVFIPLELEGRPVQFQIRLKIVRPSSEEILPLVILDMVGGFPDVMAPQAAVPSALSGSGGAGPDGVFPTNSSGPFVANRVPDGASVPGYAGAGGMNSYVFGSRGPTPLYAPFQRGEVREYFPTMIEMIHLYEQAVFDRADGYSSENLVRFRPKSVMDGRVVDGPVSGFVNPEDRQTYWLLWGYWFPEYDAVVYELSVRNLSPGTLWWDFGLLKVLWGFDTPETPAPGGPRSVVVSLEGAEETDAGRFNTLWILSQGAGIHPVNTPVRFMFPSPASIRTRGRGDAVTWRAAGVVIQDGR</sequence>
<dbReference type="EMBL" id="LRRQ01000023">
    <property type="protein sequence ID" value="OAM91541.1"/>
    <property type="molecule type" value="Genomic_DNA"/>
</dbReference>
<gene>
    <name evidence="1" type="ORF">AW736_02570</name>
</gene>
<dbReference type="STRING" id="1184151.AW736_02570"/>
<accession>A0A178IPB6</accession>
<evidence type="ECO:0000313" key="1">
    <source>
        <dbReference type="EMBL" id="OAM91541.1"/>
    </source>
</evidence>
<organism evidence="1 2">
    <name type="scientific">Termitidicoccus mucosus</name>
    <dbReference type="NCBI Taxonomy" id="1184151"/>
    <lineage>
        <taxon>Bacteria</taxon>
        <taxon>Pseudomonadati</taxon>
        <taxon>Verrucomicrobiota</taxon>
        <taxon>Opitutia</taxon>
        <taxon>Opitutales</taxon>
        <taxon>Opitutaceae</taxon>
        <taxon>Termitidicoccus</taxon>
    </lineage>
</organism>
<evidence type="ECO:0000313" key="2">
    <source>
        <dbReference type="Proteomes" id="UP000078486"/>
    </source>
</evidence>
<dbReference type="AlphaFoldDB" id="A0A178IPB6"/>
<name>A0A178IPB6_9BACT</name>
<comment type="caution">
    <text evidence="1">The sequence shown here is derived from an EMBL/GenBank/DDBJ whole genome shotgun (WGS) entry which is preliminary data.</text>
</comment>
<dbReference type="Proteomes" id="UP000078486">
    <property type="component" value="Unassembled WGS sequence"/>
</dbReference>